<name>A0A151IJX0_9HYME</name>
<evidence type="ECO:0000313" key="6">
    <source>
        <dbReference type="EMBL" id="KYN03936.1"/>
    </source>
</evidence>
<dbReference type="GO" id="GO:0003779">
    <property type="term" value="F:actin binding"/>
    <property type="evidence" value="ECO:0007669"/>
    <property type="project" value="TreeGrafter"/>
</dbReference>
<dbReference type="Pfam" id="PF00595">
    <property type="entry name" value="PDZ"/>
    <property type="match status" value="1"/>
</dbReference>
<keyword evidence="3" id="KW-0440">LIM domain</keyword>
<reference evidence="6 7" key="1">
    <citation type="submission" date="2016-03" db="EMBL/GenBank/DDBJ databases">
        <title>Cyphomyrmex costatus WGS genome.</title>
        <authorList>
            <person name="Nygaard S."/>
            <person name="Hu H."/>
            <person name="Boomsma J."/>
            <person name="Zhang G."/>
        </authorList>
    </citation>
    <scope>NUCLEOTIDE SEQUENCE [LARGE SCALE GENOMIC DNA]</scope>
    <source>
        <strain evidence="6">MS0001</strain>
        <tissue evidence="6">Whole body</tissue>
    </source>
</reference>
<dbReference type="AlphaFoldDB" id="A0A151IJX0"/>
<keyword evidence="2" id="KW-0963">Cytoplasm</keyword>
<dbReference type="GO" id="GO:0051371">
    <property type="term" value="F:muscle alpha-actinin binding"/>
    <property type="evidence" value="ECO:0007669"/>
    <property type="project" value="TreeGrafter"/>
</dbReference>
<dbReference type="InterPro" id="IPR001478">
    <property type="entry name" value="PDZ"/>
</dbReference>
<gene>
    <name evidence="6" type="ORF">ALC62_05237</name>
</gene>
<evidence type="ECO:0000256" key="1">
    <source>
        <dbReference type="ARBA" id="ARBA00004496"/>
    </source>
</evidence>
<dbReference type="EMBL" id="KQ977294">
    <property type="protein sequence ID" value="KYN03936.1"/>
    <property type="molecule type" value="Genomic_DNA"/>
</dbReference>
<keyword evidence="3" id="KW-0479">Metal-binding</keyword>
<feature type="domain" description="PDZ" evidence="5">
    <location>
        <begin position="198"/>
        <end position="251"/>
    </location>
</feature>
<feature type="region of interest" description="Disordered" evidence="4">
    <location>
        <begin position="265"/>
        <end position="290"/>
    </location>
</feature>
<dbReference type="InterPro" id="IPR036034">
    <property type="entry name" value="PDZ_sf"/>
</dbReference>
<evidence type="ECO:0000313" key="7">
    <source>
        <dbReference type="Proteomes" id="UP000078542"/>
    </source>
</evidence>
<sequence length="436" mass="48881">MCRLFQSVPRSSFGVSIEPHRTASRDPDSNIVLGIGRSASLSEPAGFGAISHEIHAAEENTGGNTRYHEKSKIEHVKRCTCSYNNVQEQVHQVIVFSQRDRKWRVWEDAERIVKRTSERQSNNGTDVYIAICFSCPPVRCGNQVAIYLIVTATSLVPSLLPKSKQHRAEGQPEHDQDKPSCLAHGENLNCLRLKSQLDVNPGSKAAQQGVREGDFISNINERSTRDLTNSEAHALLRNSGEQLKLGLNQENIGSPKRRIYRSSLQENTTTEIQNSRDHHKDHNDDAHTDGVGEERCHGLFRSSDDWIITTPRVECACVLFTHTRNPPVPSSHVHSHVRECTPATTTTRCNSMRAHPWLSGKTLHRGGDPLLLLFFLHGATACGPTFLVQYRGTPCRARRAELSSFEVVYFKKKHPDFRLSVDGGSGIDRLIFRKKS</sequence>
<accession>A0A151IJX0</accession>
<dbReference type="PANTHER" id="PTHR24214:SF38">
    <property type="entry name" value="PDZ AND LIM DOMAIN PROTEIN ZASP-RELATED"/>
    <property type="match status" value="1"/>
</dbReference>
<evidence type="ECO:0000256" key="2">
    <source>
        <dbReference type="ARBA" id="ARBA00022490"/>
    </source>
</evidence>
<dbReference type="InterPro" id="IPR050604">
    <property type="entry name" value="PDZ-LIM_domain"/>
</dbReference>
<dbReference type="SUPFAM" id="SSF50156">
    <property type="entry name" value="PDZ domain-like"/>
    <property type="match status" value="1"/>
</dbReference>
<comment type="subcellular location">
    <subcellularLocation>
        <location evidence="1">Cytoplasm</location>
    </subcellularLocation>
</comment>
<dbReference type="GO" id="GO:0030036">
    <property type="term" value="P:actin cytoskeleton organization"/>
    <property type="evidence" value="ECO:0007669"/>
    <property type="project" value="TreeGrafter"/>
</dbReference>
<dbReference type="PROSITE" id="PS50106">
    <property type="entry name" value="PDZ"/>
    <property type="match status" value="1"/>
</dbReference>
<dbReference type="Proteomes" id="UP000078542">
    <property type="component" value="Unassembled WGS sequence"/>
</dbReference>
<dbReference type="GO" id="GO:0005912">
    <property type="term" value="C:adherens junction"/>
    <property type="evidence" value="ECO:0007669"/>
    <property type="project" value="TreeGrafter"/>
</dbReference>
<keyword evidence="3" id="KW-0862">Zinc</keyword>
<evidence type="ECO:0000256" key="4">
    <source>
        <dbReference type="SAM" id="MobiDB-lite"/>
    </source>
</evidence>
<protein>
    <recommendedName>
        <fullName evidence="5">PDZ domain-containing protein</fullName>
    </recommendedName>
</protein>
<keyword evidence="7" id="KW-1185">Reference proteome</keyword>
<dbReference type="Gene3D" id="2.30.42.10">
    <property type="match status" value="1"/>
</dbReference>
<feature type="compositionally biased region" description="Basic and acidic residues" evidence="4">
    <location>
        <begin position="274"/>
        <end position="290"/>
    </location>
</feature>
<dbReference type="GO" id="GO:0031941">
    <property type="term" value="C:filamentous actin"/>
    <property type="evidence" value="ECO:0007669"/>
    <property type="project" value="TreeGrafter"/>
</dbReference>
<organism evidence="6 7">
    <name type="scientific">Cyphomyrmex costatus</name>
    <dbReference type="NCBI Taxonomy" id="456900"/>
    <lineage>
        <taxon>Eukaryota</taxon>
        <taxon>Metazoa</taxon>
        <taxon>Ecdysozoa</taxon>
        <taxon>Arthropoda</taxon>
        <taxon>Hexapoda</taxon>
        <taxon>Insecta</taxon>
        <taxon>Pterygota</taxon>
        <taxon>Neoptera</taxon>
        <taxon>Endopterygota</taxon>
        <taxon>Hymenoptera</taxon>
        <taxon>Apocrita</taxon>
        <taxon>Aculeata</taxon>
        <taxon>Formicoidea</taxon>
        <taxon>Formicidae</taxon>
        <taxon>Myrmicinae</taxon>
        <taxon>Cyphomyrmex</taxon>
    </lineage>
</organism>
<dbReference type="GO" id="GO:0001725">
    <property type="term" value="C:stress fiber"/>
    <property type="evidence" value="ECO:0007669"/>
    <property type="project" value="TreeGrafter"/>
</dbReference>
<dbReference type="GO" id="GO:0061061">
    <property type="term" value="P:muscle structure development"/>
    <property type="evidence" value="ECO:0007669"/>
    <property type="project" value="TreeGrafter"/>
</dbReference>
<dbReference type="PANTHER" id="PTHR24214">
    <property type="entry name" value="PDZ AND LIM DOMAIN PROTEIN ZASP"/>
    <property type="match status" value="1"/>
</dbReference>
<dbReference type="GO" id="GO:0005737">
    <property type="term" value="C:cytoplasm"/>
    <property type="evidence" value="ECO:0007669"/>
    <property type="project" value="UniProtKB-SubCell"/>
</dbReference>
<evidence type="ECO:0000256" key="3">
    <source>
        <dbReference type="ARBA" id="ARBA00023038"/>
    </source>
</evidence>
<proteinExistence type="predicted"/>
<evidence type="ECO:0000259" key="5">
    <source>
        <dbReference type="PROSITE" id="PS50106"/>
    </source>
</evidence>